<evidence type="ECO:0008006" key="3">
    <source>
        <dbReference type="Google" id="ProtNLM"/>
    </source>
</evidence>
<proteinExistence type="predicted"/>
<sequence length="233" mass="23978">MRVWRAVLIVAVVLGGLFVAADRIAVSVAQNKAAERAQATEGLDHKPKVSIEGFPFLTQAAFGKLDDVKISADDIAARDGGQSLRIATFDAHLHGVKFSNGYRTAIADSADGVAFITYADLSKAAPLGITVSSAGTSADGKAMVRLTGTIPGIGAKLSVLSQVTVRGADSIGLHAVSLPKELTALGLEDNVRQQIDFVRQLTHLPSGISLTSLTTSPVGISVAAGGKHVTLAG</sequence>
<reference evidence="1 2" key="1">
    <citation type="submission" date="2016-11" db="EMBL/GenBank/DDBJ databases">
        <authorList>
            <person name="Jaros S."/>
            <person name="Januszkiewicz K."/>
            <person name="Wedrychowicz H."/>
        </authorList>
    </citation>
    <scope>NUCLEOTIDE SEQUENCE [LARGE SCALE GENOMIC DNA]</scope>
    <source>
        <strain evidence="1 2">CGMCC 4.2025</strain>
    </source>
</reference>
<dbReference type="STRING" id="310782.SAMN05216499_12243"/>
<dbReference type="InterPro" id="IPR021373">
    <property type="entry name" value="DUF2993"/>
</dbReference>
<dbReference type="Proteomes" id="UP000184111">
    <property type="component" value="Unassembled WGS sequence"/>
</dbReference>
<name>A0A1M7PAU5_9ACTN</name>
<dbReference type="AlphaFoldDB" id="A0A1M7PAU5"/>
<protein>
    <recommendedName>
        <fullName evidence="3">DUF2993 domain-containing protein</fullName>
    </recommendedName>
</protein>
<evidence type="ECO:0000313" key="2">
    <source>
        <dbReference type="Proteomes" id="UP000184111"/>
    </source>
</evidence>
<evidence type="ECO:0000313" key="1">
    <source>
        <dbReference type="EMBL" id="SHN13925.1"/>
    </source>
</evidence>
<dbReference type="RefSeq" id="WP_073501537.1">
    <property type="nucleotide sequence ID" value="NZ_FRBI01000022.1"/>
</dbReference>
<keyword evidence="2" id="KW-1185">Reference proteome</keyword>
<dbReference type="OrthoDB" id="3215846at2"/>
<gene>
    <name evidence="1" type="ORF">SAMN05216499_12243</name>
</gene>
<organism evidence="1 2">
    <name type="scientific">Actinacidiphila paucisporea</name>
    <dbReference type="NCBI Taxonomy" id="310782"/>
    <lineage>
        <taxon>Bacteria</taxon>
        <taxon>Bacillati</taxon>
        <taxon>Actinomycetota</taxon>
        <taxon>Actinomycetes</taxon>
        <taxon>Kitasatosporales</taxon>
        <taxon>Streptomycetaceae</taxon>
        <taxon>Actinacidiphila</taxon>
    </lineage>
</organism>
<dbReference type="EMBL" id="FRBI01000022">
    <property type="protein sequence ID" value="SHN13925.1"/>
    <property type="molecule type" value="Genomic_DNA"/>
</dbReference>
<accession>A0A1M7PAU5</accession>
<dbReference type="Pfam" id="PF11209">
    <property type="entry name" value="LmeA"/>
    <property type="match status" value="1"/>
</dbReference>